<evidence type="ECO:0000313" key="1">
    <source>
        <dbReference type="EMBL" id="MFD1712729.1"/>
    </source>
</evidence>
<proteinExistence type="predicted"/>
<name>A0ABW4KYL8_9BURK</name>
<dbReference type="EMBL" id="JBHUEJ010000047">
    <property type="protein sequence ID" value="MFD1712729.1"/>
    <property type="molecule type" value="Genomic_DNA"/>
</dbReference>
<comment type="caution">
    <text evidence="1">The sequence shown here is derived from an EMBL/GenBank/DDBJ whole genome shotgun (WGS) entry which is preliminary data.</text>
</comment>
<dbReference type="Proteomes" id="UP001597304">
    <property type="component" value="Unassembled WGS sequence"/>
</dbReference>
<protein>
    <submittedName>
        <fullName evidence="1">Uncharacterized protein</fullName>
    </submittedName>
</protein>
<keyword evidence="2" id="KW-1185">Reference proteome</keyword>
<sequence>MSSPPLRALEREFRRQLLPGVGGLTTYADRYDAQLQRLREATPVQAKAEFARLGGVVKSWRQYLKQGITLAVLGSIRPGREHVRKWQLDRFGQSQTSAHLRQFADEARAGGGRGDEIRLSPALNDECAALFRRYKDALKRPPAPAGPSSAISPRPG</sequence>
<organism evidence="1 2">
    <name type="scientific">Ottowia flava</name>
    <dbReference type="NCBI Taxonomy" id="2675430"/>
    <lineage>
        <taxon>Bacteria</taxon>
        <taxon>Pseudomonadati</taxon>
        <taxon>Pseudomonadota</taxon>
        <taxon>Betaproteobacteria</taxon>
        <taxon>Burkholderiales</taxon>
        <taxon>Comamonadaceae</taxon>
        <taxon>Ottowia</taxon>
    </lineage>
</organism>
<reference evidence="2" key="1">
    <citation type="journal article" date="2019" name="Int. J. Syst. Evol. Microbiol.">
        <title>The Global Catalogue of Microorganisms (GCM) 10K type strain sequencing project: providing services to taxonomists for standard genome sequencing and annotation.</title>
        <authorList>
            <consortium name="The Broad Institute Genomics Platform"/>
            <consortium name="The Broad Institute Genome Sequencing Center for Infectious Disease"/>
            <person name="Wu L."/>
            <person name="Ma J."/>
        </authorList>
    </citation>
    <scope>NUCLEOTIDE SEQUENCE [LARGE SCALE GENOMIC DNA]</scope>
    <source>
        <strain evidence="2">LMG 29247</strain>
    </source>
</reference>
<gene>
    <name evidence="1" type="ORF">ACFSF0_19195</name>
</gene>
<evidence type="ECO:0000313" key="2">
    <source>
        <dbReference type="Proteomes" id="UP001597304"/>
    </source>
</evidence>
<accession>A0ABW4KYL8</accession>
<dbReference type="RefSeq" id="WP_147915022.1">
    <property type="nucleotide sequence ID" value="NZ_JBHUEJ010000047.1"/>
</dbReference>